<keyword evidence="4 7" id="KW-0863">Zinc-finger</keyword>
<dbReference type="InterPro" id="IPR051059">
    <property type="entry name" value="VerF-like"/>
</dbReference>
<feature type="region of interest" description="Disordered" evidence="8">
    <location>
        <begin position="261"/>
        <end position="289"/>
    </location>
</feature>
<dbReference type="OrthoDB" id="9439903at2759"/>
<gene>
    <name evidence="10" type="ORF">B0I36DRAFT_360014</name>
</gene>
<dbReference type="GO" id="GO:0005634">
    <property type="term" value="C:nucleus"/>
    <property type="evidence" value="ECO:0007669"/>
    <property type="project" value="UniProtKB-SubCell"/>
</dbReference>
<keyword evidence="5" id="KW-0862">Zinc</keyword>
<dbReference type="SUPFAM" id="SSF57667">
    <property type="entry name" value="beta-beta-alpha zinc fingers"/>
    <property type="match status" value="1"/>
</dbReference>
<dbReference type="InterPro" id="IPR013087">
    <property type="entry name" value="Znf_C2H2_type"/>
</dbReference>
<feature type="compositionally biased region" description="Polar residues" evidence="8">
    <location>
        <begin position="29"/>
        <end position="45"/>
    </location>
</feature>
<comment type="subcellular location">
    <subcellularLocation>
        <location evidence="1">Nucleus</location>
    </subcellularLocation>
</comment>
<dbReference type="EMBL" id="JAGTJQ010000003">
    <property type="protein sequence ID" value="KAH7034496.1"/>
    <property type="molecule type" value="Genomic_DNA"/>
</dbReference>
<keyword evidence="6" id="KW-0539">Nucleus</keyword>
<evidence type="ECO:0000256" key="3">
    <source>
        <dbReference type="ARBA" id="ARBA00022737"/>
    </source>
</evidence>
<dbReference type="Proteomes" id="UP000756346">
    <property type="component" value="Unassembled WGS sequence"/>
</dbReference>
<evidence type="ECO:0000256" key="6">
    <source>
        <dbReference type="ARBA" id="ARBA00023242"/>
    </source>
</evidence>
<organism evidence="10 11">
    <name type="scientific">Microdochium trichocladiopsis</name>
    <dbReference type="NCBI Taxonomy" id="1682393"/>
    <lineage>
        <taxon>Eukaryota</taxon>
        <taxon>Fungi</taxon>
        <taxon>Dikarya</taxon>
        <taxon>Ascomycota</taxon>
        <taxon>Pezizomycotina</taxon>
        <taxon>Sordariomycetes</taxon>
        <taxon>Xylariomycetidae</taxon>
        <taxon>Xylariales</taxon>
        <taxon>Microdochiaceae</taxon>
        <taxon>Microdochium</taxon>
    </lineage>
</organism>
<feature type="compositionally biased region" description="Low complexity" evidence="8">
    <location>
        <begin position="75"/>
        <end position="86"/>
    </location>
</feature>
<dbReference type="InterPro" id="IPR036236">
    <property type="entry name" value="Znf_C2H2_sf"/>
</dbReference>
<feature type="domain" description="C2H2-type" evidence="9">
    <location>
        <begin position="171"/>
        <end position="201"/>
    </location>
</feature>
<comment type="caution">
    <text evidence="10">The sequence shown here is derived from an EMBL/GenBank/DDBJ whole genome shotgun (WGS) entry which is preliminary data.</text>
</comment>
<dbReference type="Gene3D" id="3.30.160.60">
    <property type="entry name" value="Classic Zinc Finger"/>
    <property type="match status" value="2"/>
</dbReference>
<dbReference type="PANTHER" id="PTHR40626">
    <property type="entry name" value="MIP31509P"/>
    <property type="match status" value="1"/>
</dbReference>
<keyword evidence="2" id="KW-0479">Metal-binding</keyword>
<feature type="compositionally biased region" description="Polar residues" evidence="8">
    <location>
        <begin position="261"/>
        <end position="272"/>
    </location>
</feature>
<dbReference type="GeneID" id="70187769"/>
<dbReference type="GO" id="GO:0000785">
    <property type="term" value="C:chromatin"/>
    <property type="evidence" value="ECO:0007669"/>
    <property type="project" value="TreeGrafter"/>
</dbReference>
<feature type="region of interest" description="Disordered" evidence="8">
    <location>
        <begin position="192"/>
        <end position="230"/>
    </location>
</feature>
<evidence type="ECO:0000313" key="10">
    <source>
        <dbReference type="EMBL" id="KAH7034496.1"/>
    </source>
</evidence>
<dbReference type="PROSITE" id="PS00028">
    <property type="entry name" value="ZINC_FINGER_C2H2_1"/>
    <property type="match status" value="1"/>
</dbReference>
<evidence type="ECO:0000256" key="2">
    <source>
        <dbReference type="ARBA" id="ARBA00022723"/>
    </source>
</evidence>
<keyword evidence="11" id="KW-1185">Reference proteome</keyword>
<dbReference type="PROSITE" id="PS50157">
    <property type="entry name" value="ZINC_FINGER_C2H2_2"/>
    <property type="match status" value="2"/>
</dbReference>
<evidence type="ECO:0000256" key="7">
    <source>
        <dbReference type="PROSITE-ProRule" id="PRU00042"/>
    </source>
</evidence>
<accession>A0A9P8YCN4</accession>
<feature type="region of interest" description="Disordered" evidence="8">
    <location>
        <begin position="29"/>
        <end position="92"/>
    </location>
</feature>
<evidence type="ECO:0000313" key="11">
    <source>
        <dbReference type="Proteomes" id="UP000756346"/>
    </source>
</evidence>
<evidence type="ECO:0000259" key="9">
    <source>
        <dbReference type="PROSITE" id="PS50157"/>
    </source>
</evidence>
<protein>
    <recommendedName>
        <fullName evidence="9">C2H2-type domain-containing protein</fullName>
    </recommendedName>
</protein>
<dbReference type="PANTHER" id="PTHR40626:SF12">
    <property type="entry name" value="RFEC"/>
    <property type="match status" value="1"/>
</dbReference>
<dbReference type="AlphaFoldDB" id="A0A9P8YCN4"/>
<dbReference type="GO" id="GO:0000981">
    <property type="term" value="F:DNA-binding transcription factor activity, RNA polymerase II-specific"/>
    <property type="evidence" value="ECO:0007669"/>
    <property type="project" value="InterPro"/>
</dbReference>
<dbReference type="SMART" id="SM00355">
    <property type="entry name" value="ZnF_C2H2"/>
    <property type="match status" value="2"/>
</dbReference>
<evidence type="ECO:0000256" key="8">
    <source>
        <dbReference type="SAM" id="MobiDB-lite"/>
    </source>
</evidence>
<dbReference type="GO" id="GO:0000978">
    <property type="term" value="F:RNA polymerase II cis-regulatory region sequence-specific DNA binding"/>
    <property type="evidence" value="ECO:0007669"/>
    <property type="project" value="InterPro"/>
</dbReference>
<keyword evidence="3" id="KW-0677">Repeat</keyword>
<feature type="compositionally biased region" description="Basic and acidic residues" evidence="8">
    <location>
        <begin position="273"/>
        <end position="284"/>
    </location>
</feature>
<feature type="domain" description="C2H2-type" evidence="9">
    <location>
        <begin position="143"/>
        <end position="170"/>
    </location>
</feature>
<evidence type="ECO:0000256" key="5">
    <source>
        <dbReference type="ARBA" id="ARBA00022833"/>
    </source>
</evidence>
<evidence type="ECO:0000256" key="4">
    <source>
        <dbReference type="ARBA" id="ARBA00022771"/>
    </source>
</evidence>
<dbReference type="GO" id="GO:0008270">
    <property type="term" value="F:zinc ion binding"/>
    <property type="evidence" value="ECO:0007669"/>
    <property type="project" value="UniProtKB-KW"/>
</dbReference>
<proteinExistence type="predicted"/>
<name>A0A9P8YCN4_9PEZI</name>
<evidence type="ECO:0000256" key="1">
    <source>
        <dbReference type="ARBA" id="ARBA00004123"/>
    </source>
</evidence>
<reference evidence="10" key="1">
    <citation type="journal article" date="2021" name="Nat. Commun.">
        <title>Genetic determinants of endophytism in the Arabidopsis root mycobiome.</title>
        <authorList>
            <person name="Mesny F."/>
            <person name="Miyauchi S."/>
            <person name="Thiergart T."/>
            <person name="Pickel B."/>
            <person name="Atanasova L."/>
            <person name="Karlsson M."/>
            <person name="Huettel B."/>
            <person name="Barry K.W."/>
            <person name="Haridas S."/>
            <person name="Chen C."/>
            <person name="Bauer D."/>
            <person name="Andreopoulos W."/>
            <person name="Pangilinan J."/>
            <person name="LaButti K."/>
            <person name="Riley R."/>
            <person name="Lipzen A."/>
            <person name="Clum A."/>
            <person name="Drula E."/>
            <person name="Henrissat B."/>
            <person name="Kohler A."/>
            <person name="Grigoriev I.V."/>
            <person name="Martin F.M."/>
            <person name="Hacquard S."/>
        </authorList>
    </citation>
    <scope>NUCLEOTIDE SEQUENCE</scope>
    <source>
        <strain evidence="10">MPI-CAGE-CH-0230</strain>
    </source>
</reference>
<dbReference type="RefSeq" id="XP_046014589.1">
    <property type="nucleotide sequence ID" value="XM_046158223.1"/>
</dbReference>
<sequence>MSSYPRPAPQGAGRDDYPNLIANQYPQLHQGYGTSSSMMHQSSVAVSHPKPITPALASRPPVPRPMPARGVMPTSGLSSPSGQSSLMPHQQSILQPDEQPTHVVGSQGRRRILSSAPGRLTAPTGSGASDNAVIPQKDADGKFPCPHCNKTYLHAKHLKRHLLRHTGDRPYMCVLCRDTFSRSDILKRHYQKCSTRRGNPTGASHLSHPQAHVKKNHNAQEPSEGDMPQLNGMNSMQGDNGMVHPFSMVPINYGMPGMANDRNQVSRSNSMTRMKDENGRDRKNMPGGGSMYGGDVQNSVTCNIDPQLANYSMPQSQNDMAMFGGSKPTQQNMEWGMFSQPGAPDTFVNFVPS</sequence>